<evidence type="ECO:0000259" key="3">
    <source>
        <dbReference type="Pfam" id="PF00125"/>
    </source>
</evidence>
<dbReference type="CDD" id="cd00074">
    <property type="entry name" value="HFD_H2A"/>
    <property type="match status" value="1"/>
</dbReference>
<dbReference type="InterPro" id="IPR007125">
    <property type="entry name" value="H2A/H2B/H3"/>
</dbReference>
<feature type="domain" description="Core Histone H2A/H2B/H3" evidence="3">
    <location>
        <begin position="146"/>
        <end position="201"/>
    </location>
</feature>
<evidence type="ECO:0000256" key="1">
    <source>
        <dbReference type="RuleBase" id="RU003767"/>
    </source>
</evidence>
<evidence type="ECO:0000313" key="4">
    <source>
        <dbReference type="EMBL" id="CAI9278263.1"/>
    </source>
</evidence>
<dbReference type="Gene3D" id="1.10.20.10">
    <property type="entry name" value="Histone, subunit A"/>
    <property type="match status" value="1"/>
</dbReference>
<dbReference type="InterPro" id="IPR002119">
    <property type="entry name" value="Histone_H2A"/>
</dbReference>
<feature type="region of interest" description="Disordered" evidence="2">
    <location>
        <begin position="104"/>
        <end position="125"/>
    </location>
</feature>
<keyword evidence="1" id="KW-0544">Nucleosome core</keyword>
<gene>
    <name evidence="4" type="ORF">LSALG_LOCUS18140</name>
</gene>
<keyword evidence="5" id="KW-1185">Reference proteome</keyword>
<feature type="region of interest" description="Disordered" evidence="2">
    <location>
        <begin position="69"/>
        <end position="90"/>
    </location>
</feature>
<dbReference type="GO" id="GO:0000786">
    <property type="term" value="C:nucleosome"/>
    <property type="evidence" value="ECO:0007669"/>
    <property type="project" value="UniProtKB-KW"/>
</dbReference>
<dbReference type="GO" id="GO:0005634">
    <property type="term" value="C:nucleus"/>
    <property type="evidence" value="ECO:0007669"/>
    <property type="project" value="UniProtKB-SubCell"/>
</dbReference>
<name>A0AA36E0Y8_LACSI</name>
<evidence type="ECO:0000313" key="5">
    <source>
        <dbReference type="Proteomes" id="UP001177003"/>
    </source>
</evidence>
<proteinExistence type="inferred from homology"/>
<dbReference type="PANTHER" id="PTHR23430">
    <property type="entry name" value="HISTONE H2A"/>
    <property type="match status" value="1"/>
</dbReference>
<dbReference type="GO" id="GO:0030527">
    <property type="term" value="F:structural constituent of chromatin"/>
    <property type="evidence" value="ECO:0007669"/>
    <property type="project" value="InterPro"/>
</dbReference>
<dbReference type="AlphaFoldDB" id="A0AA36E0Y8"/>
<evidence type="ECO:0000256" key="2">
    <source>
        <dbReference type="SAM" id="MobiDB-lite"/>
    </source>
</evidence>
<dbReference type="Proteomes" id="UP001177003">
    <property type="component" value="Chromosome 4"/>
</dbReference>
<protein>
    <recommendedName>
        <fullName evidence="1">Histone H2A</fullName>
    </recommendedName>
</protein>
<dbReference type="PRINTS" id="PR00620">
    <property type="entry name" value="HISTONEH2A"/>
</dbReference>
<dbReference type="Pfam" id="PF00125">
    <property type="entry name" value="Histone"/>
    <property type="match status" value="1"/>
</dbReference>
<comment type="subunit">
    <text evidence="1">The nucleosome is a histone octamer containing two molecules each of H2A, H2B, H3 and H4 assembled in one H3-H4 heterotetramer and two H2A-H2B heterodimers. The octamer wraps approximately 147 bp of DNA.</text>
</comment>
<dbReference type="SUPFAM" id="SSF47113">
    <property type="entry name" value="Histone-fold"/>
    <property type="match status" value="1"/>
</dbReference>
<keyword evidence="1" id="KW-0158">Chromosome</keyword>
<dbReference type="GO" id="GO:0003677">
    <property type="term" value="F:DNA binding"/>
    <property type="evidence" value="ECO:0007669"/>
    <property type="project" value="UniProtKB-KW"/>
</dbReference>
<dbReference type="EMBL" id="OX465080">
    <property type="protein sequence ID" value="CAI9278263.1"/>
    <property type="molecule type" value="Genomic_DNA"/>
</dbReference>
<comment type="similarity">
    <text evidence="1">Belongs to the histone H2A family.</text>
</comment>
<organism evidence="4 5">
    <name type="scientific">Lactuca saligna</name>
    <name type="common">Willowleaf lettuce</name>
    <dbReference type="NCBI Taxonomy" id="75948"/>
    <lineage>
        <taxon>Eukaryota</taxon>
        <taxon>Viridiplantae</taxon>
        <taxon>Streptophyta</taxon>
        <taxon>Embryophyta</taxon>
        <taxon>Tracheophyta</taxon>
        <taxon>Spermatophyta</taxon>
        <taxon>Magnoliopsida</taxon>
        <taxon>eudicotyledons</taxon>
        <taxon>Gunneridae</taxon>
        <taxon>Pentapetalae</taxon>
        <taxon>asterids</taxon>
        <taxon>campanulids</taxon>
        <taxon>Asterales</taxon>
        <taxon>Asteraceae</taxon>
        <taxon>Cichorioideae</taxon>
        <taxon>Cichorieae</taxon>
        <taxon>Lactucinae</taxon>
        <taxon>Lactuca</taxon>
    </lineage>
</organism>
<keyword evidence="1" id="KW-0539">Nucleus</keyword>
<keyword evidence="1" id="KW-0238">DNA-binding</keyword>
<accession>A0AA36E0Y8</accession>
<reference evidence="4" key="1">
    <citation type="submission" date="2023-04" db="EMBL/GenBank/DDBJ databases">
        <authorList>
            <person name="Vijverberg K."/>
            <person name="Xiong W."/>
            <person name="Schranz E."/>
        </authorList>
    </citation>
    <scope>NUCLEOTIDE SEQUENCE</scope>
</reference>
<comment type="subcellular location">
    <subcellularLocation>
        <location evidence="1">Nucleus</location>
    </subcellularLocation>
</comment>
<dbReference type="InterPro" id="IPR009072">
    <property type="entry name" value="Histone-fold"/>
</dbReference>
<feature type="compositionally biased region" description="Polar residues" evidence="2">
    <location>
        <begin position="104"/>
        <end position="118"/>
    </location>
</feature>
<sequence>MSSGSGYLLSESEPPRNCRFRNQNCFRRFRFLKFRNYFKWFRFQFSFLRNRYPPVPVPMSGTRNRRLIRTGTDGRVPGIGTGSDSSGSSSNFLRIGVGGFGSNSKNLRTAGSESGSDSSKNRRIPGNDFKIEIRIGNQPSRDRIARFLKAEKYAERVSVGAPVYLAVVLEYRTVEVLELAGNTARDNKKTRIVPRHIQLAVGNDE</sequence>
<dbReference type="GO" id="GO:0046982">
    <property type="term" value="F:protein heterodimerization activity"/>
    <property type="evidence" value="ECO:0007669"/>
    <property type="project" value="InterPro"/>
</dbReference>
<dbReference type="SMART" id="SM00414">
    <property type="entry name" value="H2A"/>
    <property type="match status" value="1"/>
</dbReference>